<keyword evidence="3" id="KW-1185">Reference proteome</keyword>
<dbReference type="OrthoDB" id="223711at2157"/>
<dbReference type="AlphaFoldDB" id="M0M5J4"/>
<dbReference type="Pfam" id="PF13392">
    <property type="entry name" value="HNH_3"/>
    <property type="match status" value="1"/>
</dbReference>
<evidence type="ECO:0000313" key="3">
    <source>
        <dbReference type="Proteomes" id="UP000011566"/>
    </source>
</evidence>
<dbReference type="PATRIC" id="fig|1132509.6.peg.635"/>
<gene>
    <name evidence="2" type="ORF">C447_02682</name>
</gene>
<proteinExistence type="predicted"/>
<dbReference type="EMBL" id="AOMB01000007">
    <property type="protein sequence ID" value="EMA41067.1"/>
    <property type="molecule type" value="Genomic_DNA"/>
</dbReference>
<keyword evidence="2" id="KW-0378">Hydrolase</keyword>
<dbReference type="Gene3D" id="3.90.75.20">
    <property type="match status" value="1"/>
</dbReference>
<dbReference type="Proteomes" id="UP000011566">
    <property type="component" value="Unassembled WGS sequence"/>
</dbReference>
<organism evidence="2 3">
    <name type="scientific">Halococcus hamelinensis 100A6</name>
    <dbReference type="NCBI Taxonomy" id="1132509"/>
    <lineage>
        <taxon>Archaea</taxon>
        <taxon>Methanobacteriati</taxon>
        <taxon>Methanobacteriota</taxon>
        <taxon>Stenosarchaea group</taxon>
        <taxon>Halobacteria</taxon>
        <taxon>Halobacteriales</taxon>
        <taxon>Halococcaceae</taxon>
        <taxon>Halococcus</taxon>
    </lineage>
</organism>
<protein>
    <submittedName>
        <fullName evidence="2">HNH endonuclease</fullName>
    </submittedName>
</protein>
<keyword evidence="2" id="KW-0540">Nuclease</keyword>
<evidence type="ECO:0000313" key="2">
    <source>
        <dbReference type="EMBL" id="EMA41067.1"/>
    </source>
</evidence>
<name>M0M5J4_9EURY</name>
<comment type="caution">
    <text evidence="2">The sequence shown here is derived from an EMBL/GenBank/DDBJ whole genome shotgun (WGS) entry which is preliminary data.</text>
</comment>
<reference evidence="2 3" key="1">
    <citation type="journal article" date="2014" name="PLoS Genet.">
        <title>Phylogenetically driven sequencing of extremely halophilic archaea reveals strategies for static and dynamic osmo-response.</title>
        <authorList>
            <person name="Becker E.A."/>
            <person name="Seitzer P.M."/>
            <person name="Tritt A."/>
            <person name="Larsen D."/>
            <person name="Krusor M."/>
            <person name="Yao A.I."/>
            <person name="Wu D."/>
            <person name="Madern D."/>
            <person name="Eisen J.A."/>
            <person name="Darling A.E."/>
            <person name="Facciotti M.T."/>
        </authorList>
    </citation>
    <scope>NUCLEOTIDE SEQUENCE [LARGE SCALE GENOMIC DNA]</scope>
    <source>
        <strain evidence="2 3">100A6</strain>
    </source>
</reference>
<dbReference type="GO" id="GO:0004519">
    <property type="term" value="F:endonuclease activity"/>
    <property type="evidence" value="ECO:0007669"/>
    <property type="project" value="UniProtKB-KW"/>
</dbReference>
<sequence>MAEYGEAAYRNERVLHNLYVEEDMEKKAIADVVGCSQRTVRKYVREFGLKRRHRDPDVLRELYVERGLTATRTAEELGVHRDTISTALDDFDIERHGPSEYRRKAHLSKPVPLQMFGGYEMWQHSTGLHTPAEKVFVHRLLAVAVYGFEAVVGHDVHHENECRFDNRPSNVVLKTRSEHTAEHNPRHFTDEEATAIRRRYETDDGVTQKALADSYGVSRSLIGKVIHGRGGYSEPTPS</sequence>
<evidence type="ECO:0000259" key="1">
    <source>
        <dbReference type="Pfam" id="PF13392"/>
    </source>
</evidence>
<dbReference type="eggNOG" id="arCOG03899">
    <property type="taxonomic scope" value="Archaea"/>
</dbReference>
<accession>M0M5J4</accession>
<dbReference type="InterPro" id="IPR044925">
    <property type="entry name" value="His-Me_finger_sf"/>
</dbReference>
<dbReference type="InterPro" id="IPR003615">
    <property type="entry name" value="HNH_nuc"/>
</dbReference>
<feature type="domain" description="HNH nuclease" evidence="1">
    <location>
        <begin position="136"/>
        <end position="180"/>
    </location>
</feature>
<dbReference type="SUPFAM" id="SSF54060">
    <property type="entry name" value="His-Me finger endonucleases"/>
    <property type="match status" value="1"/>
</dbReference>
<keyword evidence="2" id="KW-0255">Endonuclease</keyword>